<dbReference type="SUPFAM" id="SSF47384">
    <property type="entry name" value="Homodimeric domain of signal transducing histidine kinase"/>
    <property type="match status" value="1"/>
</dbReference>
<feature type="domain" description="Histidine kinase" evidence="12">
    <location>
        <begin position="242"/>
        <end position="446"/>
    </location>
</feature>
<dbReference type="PROSITE" id="PS50885">
    <property type="entry name" value="HAMP"/>
    <property type="match status" value="1"/>
</dbReference>
<dbReference type="Gene3D" id="3.30.565.10">
    <property type="entry name" value="Histidine kinase-like ATPase, C-terminal domain"/>
    <property type="match status" value="1"/>
</dbReference>
<feature type="transmembrane region" description="Helical" evidence="11">
    <location>
        <begin position="159"/>
        <end position="180"/>
    </location>
</feature>
<sequence length="446" mass="47453">MSGLRLRLLLALLLVWALGALAMTAELRRQARQPDELLEDASLSTQAKTLIAAMTFDAQGRLVSVRLHKPWRRAYASAGAAYYTAFDPQGHVAAVSPNLAQPLDPIPLAPGETFTALRLVGPYQDLAAGARAPHGYVLVVARSNPSRSDQTQMQRWVDWLPGVMFVLFASAGLIAVWFVAAWSLKPLSLAAHQAALIGPDRPEARLPVKDLPTEIRPMAEAANEALDRVAAALANEKRFTAEAAHALRTPLAVLDLRLQRAEQGGAADWGAIRGDLGELSRLISGLLALSRADRGRHLRASAEVNLNRLIREAAAAFSPRLEALDRAIEVEAPDQPVIVSGDAGELRELVFALIDNALNHGVGAVSLSLAAEGGFASMRVADQGSGVPAAQQEAMFERFHKGEATSPGAGLGLAIVRQIARNHGGDAVFIAPSTVEVRLAVNPPPV</sequence>
<dbReference type="EC" id="2.7.13.3" evidence="3"/>
<dbReference type="Pfam" id="PF02518">
    <property type="entry name" value="HATPase_c"/>
    <property type="match status" value="1"/>
</dbReference>
<evidence type="ECO:0000256" key="8">
    <source>
        <dbReference type="ARBA" id="ARBA00022989"/>
    </source>
</evidence>
<reference evidence="14" key="1">
    <citation type="submission" date="2021-04" db="EMBL/GenBank/DDBJ databases">
        <title>The complete genome sequence of Caulobacter sp. S6.</title>
        <authorList>
            <person name="Tang Y."/>
            <person name="Ouyang W."/>
            <person name="Liu Q."/>
            <person name="Huang B."/>
            <person name="Guo Z."/>
            <person name="Lei P."/>
        </authorList>
    </citation>
    <scope>NUCLEOTIDE SEQUENCE</scope>
    <source>
        <strain evidence="14">S6</strain>
    </source>
</reference>
<dbReference type="GO" id="GO:0000155">
    <property type="term" value="F:phosphorelay sensor kinase activity"/>
    <property type="evidence" value="ECO:0007669"/>
    <property type="project" value="InterPro"/>
</dbReference>
<dbReference type="InterPro" id="IPR003661">
    <property type="entry name" value="HisK_dim/P_dom"/>
</dbReference>
<dbReference type="CDD" id="cd00075">
    <property type="entry name" value="HATPase"/>
    <property type="match status" value="1"/>
</dbReference>
<proteinExistence type="predicted"/>
<gene>
    <name evidence="14" type="ORF">KCG34_02585</name>
</gene>
<dbReference type="PRINTS" id="PR00344">
    <property type="entry name" value="BCTRLSENSOR"/>
</dbReference>
<organism evidence="14 15">
    <name type="scientific">Phenylobacterium montanum</name>
    <dbReference type="NCBI Taxonomy" id="2823693"/>
    <lineage>
        <taxon>Bacteria</taxon>
        <taxon>Pseudomonadati</taxon>
        <taxon>Pseudomonadota</taxon>
        <taxon>Alphaproteobacteria</taxon>
        <taxon>Caulobacterales</taxon>
        <taxon>Caulobacteraceae</taxon>
        <taxon>Phenylobacterium</taxon>
    </lineage>
</organism>
<dbReference type="InterPro" id="IPR003660">
    <property type="entry name" value="HAMP_dom"/>
</dbReference>
<evidence type="ECO:0000256" key="11">
    <source>
        <dbReference type="SAM" id="Phobius"/>
    </source>
</evidence>
<keyword evidence="10 11" id="KW-0472">Membrane</keyword>
<dbReference type="SMART" id="SM00387">
    <property type="entry name" value="HATPase_c"/>
    <property type="match status" value="1"/>
</dbReference>
<comment type="catalytic activity">
    <reaction evidence="1">
        <text>ATP + protein L-histidine = ADP + protein N-phospho-L-histidine.</text>
        <dbReference type="EC" id="2.7.13.3"/>
    </reaction>
</comment>
<dbReference type="AlphaFoldDB" id="A0A975G1C7"/>
<dbReference type="Gene3D" id="1.10.287.130">
    <property type="match status" value="1"/>
</dbReference>
<accession>A0A975G1C7</accession>
<dbReference type="InterPro" id="IPR003594">
    <property type="entry name" value="HATPase_dom"/>
</dbReference>
<dbReference type="InterPro" id="IPR050428">
    <property type="entry name" value="TCS_sensor_his_kinase"/>
</dbReference>
<protein>
    <recommendedName>
        <fullName evidence="3">histidine kinase</fullName>
        <ecNumber evidence="3">2.7.13.3</ecNumber>
    </recommendedName>
</protein>
<keyword evidence="6 11" id="KW-0812">Transmembrane</keyword>
<dbReference type="InterPro" id="IPR005467">
    <property type="entry name" value="His_kinase_dom"/>
</dbReference>
<dbReference type="CDD" id="cd00082">
    <property type="entry name" value="HisKA"/>
    <property type="match status" value="1"/>
</dbReference>
<evidence type="ECO:0000313" key="15">
    <source>
        <dbReference type="Proteomes" id="UP000676409"/>
    </source>
</evidence>
<keyword evidence="5" id="KW-0808">Transferase</keyword>
<dbReference type="KEGG" id="caul:KCG34_02585"/>
<dbReference type="InterPro" id="IPR004358">
    <property type="entry name" value="Sig_transdc_His_kin-like_C"/>
</dbReference>
<evidence type="ECO:0000259" key="13">
    <source>
        <dbReference type="PROSITE" id="PS50885"/>
    </source>
</evidence>
<dbReference type="SMART" id="SM00388">
    <property type="entry name" value="HisKA"/>
    <property type="match status" value="1"/>
</dbReference>
<dbReference type="RefSeq" id="WP_211938844.1">
    <property type="nucleotide sequence ID" value="NZ_CP073078.1"/>
</dbReference>
<keyword evidence="7 14" id="KW-0418">Kinase</keyword>
<dbReference type="GO" id="GO:0016020">
    <property type="term" value="C:membrane"/>
    <property type="evidence" value="ECO:0007669"/>
    <property type="project" value="UniProtKB-SubCell"/>
</dbReference>
<evidence type="ECO:0000259" key="12">
    <source>
        <dbReference type="PROSITE" id="PS50109"/>
    </source>
</evidence>
<evidence type="ECO:0000256" key="3">
    <source>
        <dbReference type="ARBA" id="ARBA00012438"/>
    </source>
</evidence>
<dbReference type="EMBL" id="CP073078">
    <property type="protein sequence ID" value="QUD88794.1"/>
    <property type="molecule type" value="Genomic_DNA"/>
</dbReference>
<evidence type="ECO:0000256" key="2">
    <source>
        <dbReference type="ARBA" id="ARBA00004370"/>
    </source>
</evidence>
<evidence type="ECO:0000256" key="9">
    <source>
        <dbReference type="ARBA" id="ARBA00023012"/>
    </source>
</evidence>
<evidence type="ECO:0000256" key="1">
    <source>
        <dbReference type="ARBA" id="ARBA00000085"/>
    </source>
</evidence>
<keyword evidence="9" id="KW-0902">Two-component regulatory system</keyword>
<keyword evidence="8 11" id="KW-1133">Transmembrane helix</keyword>
<evidence type="ECO:0000256" key="5">
    <source>
        <dbReference type="ARBA" id="ARBA00022679"/>
    </source>
</evidence>
<dbReference type="PROSITE" id="PS50109">
    <property type="entry name" value="HIS_KIN"/>
    <property type="match status" value="1"/>
</dbReference>
<evidence type="ECO:0000256" key="10">
    <source>
        <dbReference type="ARBA" id="ARBA00023136"/>
    </source>
</evidence>
<dbReference type="PANTHER" id="PTHR45436">
    <property type="entry name" value="SENSOR HISTIDINE KINASE YKOH"/>
    <property type="match status" value="1"/>
</dbReference>
<evidence type="ECO:0000256" key="7">
    <source>
        <dbReference type="ARBA" id="ARBA00022777"/>
    </source>
</evidence>
<dbReference type="Proteomes" id="UP000676409">
    <property type="component" value="Chromosome"/>
</dbReference>
<dbReference type="SUPFAM" id="SSF55874">
    <property type="entry name" value="ATPase domain of HSP90 chaperone/DNA topoisomerase II/histidine kinase"/>
    <property type="match status" value="1"/>
</dbReference>
<comment type="subcellular location">
    <subcellularLocation>
        <location evidence="2">Membrane</location>
    </subcellularLocation>
</comment>
<dbReference type="InterPro" id="IPR036890">
    <property type="entry name" value="HATPase_C_sf"/>
</dbReference>
<evidence type="ECO:0000256" key="4">
    <source>
        <dbReference type="ARBA" id="ARBA00022553"/>
    </source>
</evidence>
<dbReference type="InterPro" id="IPR036097">
    <property type="entry name" value="HisK_dim/P_sf"/>
</dbReference>
<name>A0A975G1C7_9CAUL</name>
<keyword evidence="4" id="KW-0597">Phosphoprotein</keyword>
<feature type="domain" description="HAMP" evidence="13">
    <location>
        <begin position="181"/>
        <end position="234"/>
    </location>
</feature>
<evidence type="ECO:0000256" key="6">
    <source>
        <dbReference type="ARBA" id="ARBA00022692"/>
    </source>
</evidence>
<evidence type="ECO:0000313" key="14">
    <source>
        <dbReference type="EMBL" id="QUD88794.1"/>
    </source>
</evidence>
<dbReference type="PANTHER" id="PTHR45436:SF5">
    <property type="entry name" value="SENSOR HISTIDINE KINASE TRCS"/>
    <property type="match status" value="1"/>
</dbReference>
<keyword evidence="15" id="KW-1185">Reference proteome</keyword>